<dbReference type="InterPro" id="IPR044246">
    <property type="entry name" value="ZFP3-like"/>
</dbReference>
<keyword evidence="10" id="KW-1185">Reference proteome</keyword>
<reference evidence="9 10" key="1">
    <citation type="submission" date="2024-01" db="EMBL/GenBank/DDBJ databases">
        <title>Genome assemblies of Stephania.</title>
        <authorList>
            <person name="Yang L."/>
        </authorList>
    </citation>
    <scope>NUCLEOTIDE SEQUENCE [LARGE SCALE GENOMIC DNA]</scope>
    <source>
        <strain evidence="9">YNDBR</strain>
        <tissue evidence="9">Leaf</tissue>
    </source>
</reference>
<dbReference type="AlphaFoldDB" id="A0AAP0PXM5"/>
<evidence type="ECO:0000256" key="6">
    <source>
        <dbReference type="PROSITE-ProRule" id="PRU00042"/>
    </source>
</evidence>
<dbReference type="EMBL" id="JBBNAF010000003">
    <property type="protein sequence ID" value="KAK9160177.1"/>
    <property type="molecule type" value="Genomic_DNA"/>
</dbReference>
<comment type="caution">
    <text evidence="9">The sequence shown here is derived from an EMBL/GenBank/DDBJ whole genome shotgun (WGS) entry which is preliminary data.</text>
</comment>
<evidence type="ECO:0000256" key="1">
    <source>
        <dbReference type="ARBA" id="ARBA00004123"/>
    </source>
</evidence>
<feature type="domain" description="C2H2-type" evidence="8">
    <location>
        <begin position="95"/>
        <end position="122"/>
    </location>
</feature>
<dbReference type="Gene3D" id="3.30.160.60">
    <property type="entry name" value="Classic Zinc Finger"/>
    <property type="match status" value="1"/>
</dbReference>
<dbReference type="PROSITE" id="PS00028">
    <property type="entry name" value="ZINC_FINGER_C2H2_1"/>
    <property type="match status" value="1"/>
</dbReference>
<keyword evidence="3 6" id="KW-0863">Zinc-finger</keyword>
<dbReference type="GO" id="GO:0008270">
    <property type="term" value="F:zinc ion binding"/>
    <property type="evidence" value="ECO:0007669"/>
    <property type="project" value="UniProtKB-KW"/>
</dbReference>
<dbReference type="Proteomes" id="UP001420932">
    <property type="component" value="Unassembled WGS sequence"/>
</dbReference>
<name>A0AAP0PXM5_9MAGN</name>
<dbReference type="PANTHER" id="PTHR47287">
    <property type="entry name" value="C2H2 AND C2HC ZINC FINGERS SUPERFAMILY PROTEIN"/>
    <property type="match status" value="1"/>
</dbReference>
<keyword evidence="4" id="KW-0862">Zinc</keyword>
<evidence type="ECO:0000256" key="3">
    <source>
        <dbReference type="ARBA" id="ARBA00022771"/>
    </source>
</evidence>
<feature type="region of interest" description="Disordered" evidence="7">
    <location>
        <begin position="227"/>
        <end position="257"/>
    </location>
</feature>
<keyword evidence="5" id="KW-0539">Nucleus</keyword>
<evidence type="ECO:0000313" key="9">
    <source>
        <dbReference type="EMBL" id="KAK9160177.1"/>
    </source>
</evidence>
<dbReference type="SUPFAM" id="SSF57667">
    <property type="entry name" value="beta-beta-alpha zinc fingers"/>
    <property type="match status" value="1"/>
</dbReference>
<evidence type="ECO:0000256" key="5">
    <source>
        <dbReference type="ARBA" id="ARBA00023242"/>
    </source>
</evidence>
<dbReference type="PANTHER" id="PTHR47287:SF15">
    <property type="entry name" value="ZINC FINGER PROTEIN 3-LIKE"/>
    <property type="match status" value="1"/>
</dbReference>
<protein>
    <recommendedName>
        <fullName evidence="8">C2H2-type domain-containing protein</fullName>
    </recommendedName>
</protein>
<dbReference type="GO" id="GO:0009788">
    <property type="term" value="P:negative regulation of abscisic acid-activated signaling pathway"/>
    <property type="evidence" value="ECO:0007669"/>
    <property type="project" value="InterPro"/>
</dbReference>
<evidence type="ECO:0000256" key="2">
    <source>
        <dbReference type="ARBA" id="ARBA00022723"/>
    </source>
</evidence>
<evidence type="ECO:0000256" key="7">
    <source>
        <dbReference type="SAM" id="MobiDB-lite"/>
    </source>
</evidence>
<organism evidence="9 10">
    <name type="scientific">Stephania yunnanensis</name>
    <dbReference type="NCBI Taxonomy" id="152371"/>
    <lineage>
        <taxon>Eukaryota</taxon>
        <taxon>Viridiplantae</taxon>
        <taxon>Streptophyta</taxon>
        <taxon>Embryophyta</taxon>
        <taxon>Tracheophyta</taxon>
        <taxon>Spermatophyta</taxon>
        <taxon>Magnoliopsida</taxon>
        <taxon>Ranunculales</taxon>
        <taxon>Menispermaceae</taxon>
        <taxon>Menispermoideae</taxon>
        <taxon>Cissampelideae</taxon>
        <taxon>Stephania</taxon>
    </lineage>
</organism>
<gene>
    <name evidence="9" type="ORF">Syun_006518</name>
</gene>
<keyword evidence="2" id="KW-0479">Metal-binding</keyword>
<accession>A0AAP0PXM5</accession>
<sequence>MKRLKMELLLKTLEEWVDATWHLAGVRRCSNSSRENMGDSEIRFMRQIRGLLKREGRDVVGARVKSWETAPATKNNDNHNVEEVEEGTAADAKVFPCLFCERKFHSSQALGGHQNAHKKERIAARKAQRASSSDHYRLYSLASSTNSPLPPLIFPLNHHNHIHGPLNASMCINTHAASLGHYYPSAHHLGGPSIGAAPRFDNAMFNGSSFRYSVAEEELRLMNWQKSFGRRGGGDGEPSHQSGDKNKEHNLDLSLHL</sequence>
<evidence type="ECO:0000259" key="8">
    <source>
        <dbReference type="PROSITE" id="PS50157"/>
    </source>
</evidence>
<proteinExistence type="predicted"/>
<dbReference type="InterPro" id="IPR013087">
    <property type="entry name" value="Znf_C2H2_type"/>
</dbReference>
<comment type="subcellular location">
    <subcellularLocation>
        <location evidence="1">Nucleus</location>
    </subcellularLocation>
</comment>
<dbReference type="GO" id="GO:0005634">
    <property type="term" value="C:nucleus"/>
    <property type="evidence" value="ECO:0007669"/>
    <property type="project" value="UniProtKB-SubCell"/>
</dbReference>
<evidence type="ECO:0000313" key="10">
    <source>
        <dbReference type="Proteomes" id="UP001420932"/>
    </source>
</evidence>
<dbReference type="PROSITE" id="PS50157">
    <property type="entry name" value="ZINC_FINGER_C2H2_2"/>
    <property type="match status" value="1"/>
</dbReference>
<dbReference type="InterPro" id="IPR036236">
    <property type="entry name" value="Znf_C2H2_sf"/>
</dbReference>
<evidence type="ECO:0000256" key="4">
    <source>
        <dbReference type="ARBA" id="ARBA00022833"/>
    </source>
</evidence>
<feature type="compositionally biased region" description="Basic and acidic residues" evidence="7">
    <location>
        <begin position="232"/>
        <end position="251"/>
    </location>
</feature>